<dbReference type="PANTHER" id="PTHR39323:SF1">
    <property type="entry name" value="BLR1149 PROTEIN"/>
    <property type="match status" value="1"/>
</dbReference>
<gene>
    <name evidence="2" type="ORF">J2Z17_002814</name>
</gene>
<dbReference type="InterPro" id="IPR004843">
    <property type="entry name" value="Calcineurin-like_PHP"/>
</dbReference>
<feature type="domain" description="Calcineurin-like phosphoesterase" evidence="1">
    <location>
        <begin position="49"/>
        <end position="139"/>
    </location>
</feature>
<dbReference type="Gene3D" id="3.60.21.10">
    <property type="match status" value="1"/>
</dbReference>
<accession>A0ABS4E0A2</accession>
<evidence type="ECO:0000313" key="2">
    <source>
        <dbReference type="EMBL" id="MBP1851369.1"/>
    </source>
</evidence>
<dbReference type="SUPFAM" id="SSF56300">
    <property type="entry name" value="Metallo-dependent phosphatases"/>
    <property type="match status" value="1"/>
</dbReference>
<dbReference type="Pfam" id="PF00149">
    <property type="entry name" value="Metallophos"/>
    <property type="match status" value="1"/>
</dbReference>
<organism evidence="2 3">
    <name type="scientific">Rhizobium halophytocola</name>
    <dbReference type="NCBI Taxonomy" id="735519"/>
    <lineage>
        <taxon>Bacteria</taxon>
        <taxon>Pseudomonadati</taxon>
        <taxon>Pseudomonadota</taxon>
        <taxon>Alphaproteobacteria</taxon>
        <taxon>Hyphomicrobiales</taxon>
        <taxon>Rhizobiaceae</taxon>
        <taxon>Rhizobium/Agrobacterium group</taxon>
        <taxon>Rhizobium</taxon>
    </lineage>
</organism>
<evidence type="ECO:0000259" key="1">
    <source>
        <dbReference type="Pfam" id="PF00149"/>
    </source>
</evidence>
<dbReference type="InterPro" id="IPR024173">
    <property type="entry name" value="Pesterase_MJ0037-like"/>
</dbReference>
<dbReference type="RefSeq" id="WP_377300097.1">
    <property type="nucleotide sequence ID" value="NZ_JAGGJU010000007.1"/>
</dbReference>
<dbReference type="PIRSF" id="PIRSF000887">
    <property type="entry name" value="Pesterase_MJ0037"/>
    <property type="match status" value="1"/>
</dbReference>
<dbReference type="Proteomes" id="UP000759443">
    <property type="component" value="Unassembled WGS sequence"/>
</dbReference>
<evidence type="ECO:0000313" key="3">
    <source>
        <dbReference type="Proteomes" id="UP000759443"/>
    </source>
</evidence>
<dbReference type="NCBIfam" id="TIGR04123">
    <property type="entry name" value="P_estr_lig_assc"/>
    <property type="match status" value="1"/>
</dbReference>
<comment type="caution">
    <text evidence="2">The sequence shown here is derived from an EMBL/GenBank/DDBJ whole genome shotgun (WGS) entry which is preliminary data.</text>
</comment>
<dbReference type="PANTHER" id="PTHR39323">
    <property type="entry name" value="BLR1149 PROTEIN"/>
    <property type="match status" value="1"/>
</dbReference>
<keyword evidence="3" id="KW-1185">Reference proteome</keyword>
<dbReference type="InterPro" id="IPR026336">
    <property type="entry name" value="PdeM-like"/>
</dbReference>
<sequence>MSMHRLTLAARLTDLPDTGLALAAEFSLAGVPARCDAFGALMLPGLDTLVVSDLHLEKGAAFARRGQMLPPYDTLATLKLLDAVIARHDPKVVISLGDNFHDRSGSAHLPDAFRQRIVDMARGREWIWINGNHDPDGAFGLPGISADRLAYGGLSFVHEPSEGPVAGEIAGHLHPSATVRRREKSVRRACFATDGARLVMPAFGVTTGGLDLRHKAFTGLFERDRLVAHLLGRDRIYSVRYSGLMG</sequence>
<dbReference type="EMBL" id="JAGGJU010000007">
    <property type="protein sequence ID" value="MBP1851369.1"/>
    <property type="molecule type" value="Genomic_DNA"/>
</dbReference>
<keyword evidence="2" id="KW-0436">Ligase</keyword>
<dbReference type="GO" id="GO:0016874">
    <property type="term" value="F:ligase activity"/>
    <property type="evidence" value="ECO:0007669"/>
    <property type="project" value="UniProtKB-KW"/>
</dbReference>
<name>A0ABS4E0A2_9HYPH</name>
<dbReference type="InterPro" id="IPR029052">
    <property type="entry name" value="Metallo-depent_PP-like"/>
</dbReference>
<reference evidence="2 3" key="1">
    <citation type="submission" date="2021-03" db="EMBL/GenBank/DDBJ databases">
        <title>Genomic Encyclopedia of Type Strains, Phase IV (KMG-IV): sequencing the most valuable type-strain genomes for metagenomic binning, comparative biology and taxonomic classification.</title>
        <authorList>
            <person name="Goeker M."/>
        </authorList>
    </citation>
    <scope>NUCLEOTIDE SEQUENCE [LARGE SCALE GENOMIC DNA]</scope>
    <source>
        <strain evidence="2 3">DSM 21600</strain>
    </source>
</reference>
<proteinExistence type="predicted"/>
<protein>
    <submittedName>
        <fullName evidence="2">DNA ligase-associated metallophosphoesterase</fullName>
    </submittedName>
</protein>